<evidence type="ECO:0000256" key="1">
    <source>
        <dbReference type="ARBA" id="ARBA00022729"/>
    </source>
</evidence>
<feature type="domain" description="Glycoside hydrolase family 3 C-terminal" evidence="5">
    <location>
        <begin position="345"/>
        <end position="429"/>
    </location>
</feature>
<dbReference type="InterPro" id="IPR017853">
    <property type="entry name" value="GH"/>
</dbReference>
<evidence type="ECO:0000256" key="3">
    <source>
        <dbReference type="ARBA" id="ARBA00023295"/>
    </source>
</evidence>
<dbReference type="AlphaFoldDB" id="A0A835IM48"/>
<dbReference type="Pfam" id="PF01915">
    <property type="entry name" value="Glyco_hydro_3_C"/>
    <property type="match status" value="1"/>
</dbReference>
<dbReference type="Pfam" id="PF00933">
    <property type="entry name" value="Glyco_hydro_3"/>
    <property type="match status" value="1"/>
</dbReference>
<name>A0A835IM48_9MAGN</name>
<gene>
    <name evidence="6" type="ORF">IFM89_004376</name>
</gene>
<sequence length="430" mass="46943">MECHWRRRLHSLAIKQQGWNGLIFLAYEWWSEALHGVLDVGHGTHFDGITRSATSFPPVILTTAAFNESLWKTIGVAVSNEARALHNAGLSGLTFWSPTIKVVRDPRPIKAAVCCKHYGAYDVDNWNGIDRYHFDVQVAERDLIETLHYPFEMCVKEGDAASLMCSYNRVNGVLACANPRLLNDTVRGLSYLHGYIVVDCDSVEVMVSGQKYLNDTPVDAVAQSLNAGLDLDCGDYVPKYGGEAIKKGKVAEAKLEEALKNLYIVLMRLGWFDGIPGNYSALGRDDICSPASLELAAEAARQGIVLLQNDNNILPLCPPPRGQKKFTVGVVGPHANATVARIMPAESLDRSDLSFPGFQQDMVEDFADANVLNNVPTIVAIFSVGGIDITTLLNNSKLQQASAIVWACYPGAEGGRTIADVLYGKYNPGN</sequence>
<dbReference type="Proteomes" id="UP000631114">
    <property type="component" value="Unassembled WGS sequence"/>
</dbReference>
<dbReference type="EMBL" id="JADFTS010000002">
    <property type="protein sequence ID" value="KAF9619032.1"/>
    <property type="molecule type" value="Genomic_DNA"/>
</dbReference>
<dbReference type="Gene3D" id="3.20.20.300">
    <property type="entry name" value="Glycoside hydrolase, family 3, N-terminal domain"/>
    <property type="match status" value="2"/>
</dbReference>
<dbReference type="SUPFAM" id="SSF52279">
    <property type="entry name" value="Beta-D-glucan exohydrolase, C-terminal domain"/>
    <property type="match status" value="1"/>
</dbReference>
<dbReference type="GO" id="GO:0009044">
    <property type="term" value="F:xylan 1,4-beta-xylosidase activity"/>
    <property type="evidence" value="ECO:0007669"/>
    <property type="project" value="InterPro"/>
</dbReference>
<keyword evidence="3" id="KW-0326">Glycosidase</keyword>
<dbReference type="PANTHER" id="PTHR42721:SF11">
    <property type="entry name" value="BETA-D-XYLOSIDASE 5-RELATED"/>
    <property type="match status" value="1"/>
</dbReference>
<evidence type="ECO:0000313" key="7">
    <source>
        <dbReference type="Proteomes" id="UP000631114"/>
    </source>
</evidence>
<evidence type="ECO:0000313" key="6">
    <source>
        <dbReference type="EMBL" id="KAF9619032.1"/>
    </source>
</evidence>
<keyword evidence="7" id="KW-1185">Reference proteome</keyword>
<dbReference type="InterPro" id="IPR044993">
    <property type="entry name" value="BXL"/>
</dbReference>
<keyword evidence="1" id="KW-0732">Signal</keyword>
<proteinExistence type="predicted"/>
<dbReference type="GO" id="GO:0045493">
    <property type="term" value="P:xylan catabolic process"/>
    <property type="evidence" value="ECO:0007669"/>
    <property type="project" value="InterPro"/>
</dbReference>
<dbReference type="SUPFAM" id="SSF51445">
    <property type="entry name" value="(Trans)glycosidases"/>
    <property type="match status" value="1"/>
</dbReference>
<dbReference type="OrthoDB" id="47059at2759"/>
<reference evidence="6 7" key="1">
    <citation type="submission" date="2020-10" db="EMBL/GenBank/DDBJ databases">
        <title>The Coptis chinensis genome and diversification of protoberbering-type alkaloids.</title>
        <authorList>
            <person name="Wang B."/>
            <person name="Shu S."/>
            <person name="Song C."/>
            <person name="Liu Y."/>
        </authorList>
    </citation>
    <scope>NUCLEOTIDE SEQUENCE [LARGE SCALE GENOMIC DNA]</scope>
    <source>
        <strain evidence="6">HL-2020</strain>
        <tissue evidence="6">Leaf</tissue>
    </source>
</reference>
<organism evidence="6 7">
    <name type="scientific">Coptis chinensis</name>
    <dbReference type="NCBI Taxonomy" id="261450"/>
    <lineage>
        <taxon>Eukaryota</taxon>
        <taxon>Viridiplantae</taxon>
        <taxon>Streptophyta</taxon>
        <taxon>Embryophyta</taxon>
        <taxon>Tracheophyta</taxon>
        <taxon>Spermatophyta</taxon>
        <taxon>Magnoliopsida</taxon>
        <taxon>Ranunculales</taxon>
        <taxon>Ranunculaceae</taxon>
        <taxon>Coptidoideae</taxon>
        <taxon>Coptis</taxon>
    </lineage>
</organism>
<dbReference type="InterPro" id="IPR036962">
    <property type="entry name" value="Glyco_hydro_3_N_sf"/>
</dbReference>
<dbReference type="Gene3D" id="3.40.50.1700">
    <property type="entry name" value="Glycoside hydrolase family 3 C-terminal domain"/>
    <property type="match status" value="2"/>
</dbReference>
<evidence type="ECO:0000256" key="2">
    <source>
        <dbReference type="ARBA" id="ARBA00022801"/>
    </source>
</evidence>
<dbReference type="GO" id="GO:0046556">
    <property type="term" value="F:alpha-L-arabinofuranosidase activity"/>
    <property type="evidence" value="ECO:0007669"/>
    <property type="project" value="TreeGrafter"/>
</dbReference>
<evidence type="ECO:0000259" key="4">
    <source>
        <dbReference type="Pfam" id="PF00933"/>
    </source>
</evidence>
<evidence type="ECO:0000259" key="5">
    <source>
        <dbReference type="Pfam" id="PF01915"/>
    </source>
</evidence>
<protein>
    <submittedName>
        <fullName evidence="6">Uncharacterized protein</fullName>
    </submittedName>
</protein>
<feature type="domain" description="Glycoside hydrolase family 3 N-terminal" evidence="4">
    <location>
        <begin position="114"/>
        <end position="261"/>
    </location>
</feature>
<dbReference type="PANTHER" id="PTHR42721">
    <property type="entry name" value="SUGAR HYDROLASE-RELATED"/>
    <property type="match status" value="1"/>
</dbReference>
<dbReference type="InterPro" id="IPR001764">
    <property type="entry name" value="Glyco_hydro_3_N"/>
</dbReference>
<comment type="caution">
    <text evidence="6">The sequence shown here is derived from an EMBL/GenBank/DDBJ whole genome shotgun (WGS) entry which is preliminary data.</text>
</comment>
<accession>A0A835IM48</accession>
<keyword evidence="2" id="KW-0378">Hydrolase</keyword>
<dbReference type="InterPro" id="IPR002772">
    <property type="entry name" value="Glyco_hydro_3_C"/>
</dbReference>
<dbReference type="GO" id="GO:0031222">
    <property type="term" value="P:arabinan catabolic process"/>
    <property type="evidence" value="ECO:0007669"/>
    <property type="project" value="TreeGrafter"/>
</dbReference>
<dbReference type="InterPro" id="IPR036881">
    <property type="entry name" value="Glyco_hydro_3_C_sf"/>
</dbReference>